<name>A0ABS8VHM6_DATST</name>
<organism evidence="1 2">
    <name type="scientific">Datura stramonium</name>
    <name type="common">Jimsonweed</name>
    <name type="synonym">Common thornapple</name>
    <dbReference type="NCBI Taxonomy" id="4076"/>
    <lineage>
        <taxon>Eukaryota</taxon>
        <taxon>Viridiplantae</taxon>
        <taxon>Streptophyta</taxon>
        <taxon>Embryophyta</taxon>
        <taxon>Tracheophyta</taxon>
        <taxon>Spermatophyta</taxon>
        <taxon>Magnoliopsida</taxon>
        <taxon>eudicotyledons</taxon>
        <taxon>Gunneridae</taxon>
        <taxon>Pentapetalae</taxon>
        <taxon>asterids</taxon>
        <taxon>lamiids</taxon>
        <taxon>Solanales</taxon>
        <taxon>Solanaceae</taxon>
        <taxon>Solanoideae</taxon>
        <taxon>Datureae</taxon>
        <taxon>Datura</taxon>
    </lineage>
</organism>
<reference evidence="1 2" key="1">
    <citation type="journal article" date="2021" name="BMC Genomics">
        <title>Datura genome reveals duplications of psychoactive alkaloid biosynthetic genes and high mutation rate following tissue culture.</title>
        <authorList>
            <person name="Rajewski A."/>
            <person name="Carter-House D."/>
            <person name="Stajich J."/>
            <person name="Litt A."/>
        </authorList>
    </citation>
    <scope>NUCLEOTIDE SEQUENCE [LARGE SCALE GENOMIC DNA]</scope>
    <source>
        <strain evidence="1">AR-01</strain>
    </source>
</reference>
<comment type="caution">
    <text evidence="1">The sequence shown here is derived from an EMBL/GenBank/DDBJ whole genome shotgun (WGS) entry which is preliminary data.</text>
</comment>
<accession>A0ABS8VHM6</accession>
<sequence length="108" mass="11952">MYNWGKISEIPFAKFSNISLGSFSDTLVLNLDDIALNNNVGHLHKTCVHRYKSANRSPLLRPNSALCMSSAMTHVICKYQYVARSLPIACSSILSFSLSKSMPAQKEA</sequence>
<dbReference type="Proteomes" id="UP000823775">
    <property type="component" value="Unassembled WGS sequence"/>
</dbReference>
<evidence type="ECO:0000313" key="2">
    <source>
        <dbReference type="Proteomes" id="UP000823775"/>
    </source>
</evidence>
<dbReference type="EMBL" id="JACEIK010004762">
    <property type="protein sequence ID" value="MCD9646364.1"/>
    <property type="molecule type" value="Genomic_DNA"/>
</dbReference>
<gene>
    <name evidence="1" type="ORF">HAX54_036137</name>
</gene>
<protein>
    <submittedName>
        <fullName evidence="1">Uncharacterized protein</fullName>
    </submittedName>
</protein>
<keyword evidence="2" id="KW-1185">Reference proteome</keyword>
<proteinExistence type="predicted"/>
<evidence type="ECO:0000313" key="1">
    <source>
        <dbReference type="EMBL" id="MCD9646364.1"/>
    </source>
</evidence>